<name>A0ABW3PCH3_9SPHN</name>
<dbReference type="RefSeq" id="WP_380915447.1">
    <property type="nucleotide sequence ID" value="NZ_JBHTLS010000135.1"/>
</dbReference>
<dbReference type="Proteomes" id="UP001597203">
    <property type="component" value="Unassembled WGS sequence"/>
</dbReference>
<comment type="caution">
    <text evidence="2">The sequence shown here is derived from an EMBL/GenBank/DDBJ whole genome shotgun (WGS) entry which is preliminary data.</text>
</comment>
<accession>A0ABW3PCH3</accession>
<protein>
    <submittedName>
        <fullName evidence="2">Uncharacterized protein</fullName>
    </submittedName>
</protein>
<evidence type="ECO:0000313" key="2">
    <source>
        <dbReference type="EMBL" id="MFD1107377.1"/>
    </source>
</evidence>
<feature type="region of interest" description="Disordered" evidence="1">
    <location>
        <begin position="64"/>
        <end position="109"/>
    </location>
</feature>
<feature type="compositionally biased region" description="Basic and acidic residues" evidence="1">
    <location>
        <begin position="84"/>
        <end position="109"/>
    </location>
</feature>
<evidence type="ECO:0000256" key="1">
    <source>
        <dbReference type="SAM" id="MobiDB-lite"/>
    </source>
</evidence>
<sequence>MEERSLIEKLARHLAAGEPDAWPAKVEAAASILAILKEPDPAMRAAGDQDAWERMIDAALRERWQVPQPAADGDSPGGADEEGDMRLTQDAIGHDRADWVHLRKEDRSS</sequence>
<keyword evidence="3" id="KW-1185">Reference proteome</keyword>
<gene>
    <name evidence="2" type="ORF">ACFQ24_21120</name>
</gene>
<proteinExistence type="predicted"/>
<reference evidence="3" key="1">
    <citation type="journal article" date="2019" name="Int. J. Syst. Evol. Microbiol.">
        <title>The Global Catalogue of Microorganisms (GCM) 10K type strain sequencing project: providing services to taxonomists for standard genome sequencing and annotation.</title>
        <authorList>
            <consortium name="The Broad Institute Genomics Platform"/>
            <consortium name="The Broad Institute Genome Sequencing Center for Infectious Disease"/>
            <person name="Wu L."/>
            <person name="Ma J."/>
        </authorList>
    </citation>
    <scope>NUCLEOTIDE SEQUENCE [LARGE SCALE GENOMIC DNA]</scope>
    <source>
        <strain evidence="3">CCUG 54329</strain>
    </source>
</reference>
<organism evidence="2 3">
    <name type="scientific">Sphingobium olei</name>
    <dbReference type="NCBI Taxonomy" id="420955"/>
    <lineage>
        <taxon>Bacteria</taxon>
        <taxon>Pseudomonadati</taxon>
        <taxon>Pseudomonadota</taxon>
        <taxon>Alphaproteobacteria</taxon>
        <taxon>Sphingomonadales</taxon>
        <taxon>Sphingomonadaceae</taxon>
        <taxon>Sphingobium</taxon>
    </lineage>
</organism>
<dbReference type="EMBL" id="JBHTLS010000135">
    <property type="protein sequence ID" value="MFD1107377.1"/>
    <property type="molecule type" value="Genomic_DNA"/>
</dbReference>
<evidence type="ECO:0000313" key="3">
    <source>
        <dbReference type="Proteomes" id="UP001597203"/>
    </source>
</evidence>